<evidence type="ECO:0000256" key="4">
    <source>
        <dbReference type="ARBA" id="ARBA00023080"/>
    </source>
</evidence>
<dbReference type="HAMAP" id="MF_01962">
    <property type="entry name" value="Adenine_deaminase"/>
    <property type="match status" value="1"/>
</dbReference>
<keyword evidence="4 5" id="KW-0546">Nucleotide metabolism</keyword>
<feature type="site" description="Important for catalytic activity" evidence="5">
    <location>
        <position position="221"/>
    </location>
</feature>
<keyword evidence="3 5" id="KW-0862">Zinc</keyword>
<dbReference type="NCBIfam" id="NF006850">
    <property type="entry name" value="PRK09358.1-6"/>
    <property type="match status" value="1"/>
</dbReference>
<dbReference type="InterPro" id="IPR028892">
    <property type="entry name" value="ADE"/>
</dbReference>
<dbReference type="Pfam" id="PF00962">
    <property type="entry name" value="A_deaminase"/>
    <property type="match status" value="1"/>
</dbReference>
<sequence>MNPVATLACLLPKAELHLHIEGTLEPELAFRLAQRHGVTLPWPDVEALRAAYNFSDLQSFLDLYYAGANVLRTEADFYDLTRAYLEHAHADNLRHVEIFFDPQTHTERGVAFEDVLGGIRRALLEAEREWGISFRVIMSFLRHLSEADALATLDEARPYLHRIDGIGLDSSEMGHPPSKFARVFAECRELGLPVVAHAGEEGPPEYIEEALDILRVKRIDHGVRALESDALMTRLANEQIPLTVCPLSNVKLKVYDDMTAHGLRKMLARDIKVTINSDDPAYFGGYVNDNFIACIDALDLTADEVIKLARNSIEASWLDNARRDALLAEIDKVVVEWQSAGQ</sequence>
<dbReference type="RefSeq" id="WP_188702847.1">
    <property type="nucleotide sequence ID" value="NZ_BMLX01000001.1"/>
</dbReference>
<gene>
    <name evidence="7" type="primary">add-2</name>
    <name evidence="7" type="ORF">GCM10010970_09500</name>
</gene>
<dbReference type="EC" id="3.5.4.2" evidence="5"/>
<dbReference type="PANTHER" id="PTHR43114:SF6">
    <property type="entry name" value="ADENINE DEAMINASE"/>
    <property type="match status" value="1"/>
</dbReference>
<dbReference type="Proteomes" id="UP000637267">
    <property type="component" value="Unassembled WGS sequence"/>
</dbReference>
<evidence type="ECO:0000256" key="3">
    <source>
        <dbReference type="ARBA" id="ARBA00022833"/>
    </source>
</evidence>
<feature type="binding site" evidence="5">
    <location>
        <position position="279"/>
    </location>
    <ligand>
        <name>substrate</name>
    </ligand>
</feature>
<dbReference type="InterPro" id="IPR006330">
    <property type="entry name" value="Ado/ade_deaminase"/>
</dbReference>
<keyword evidence="8" id="KW-1185">Reference proteome</keyword>
<dbReference type="Gene3D" id="3.20.20.140">
    <property type="entry name" value="Metal-dependent hydrolases"/>
    <property type="match status" value="1"/>
</dbReference>
<comment type="function">
    <text evidence="5">Catalyzes the hydrolytic deamination of adenine to hypoxanthine. Plays an important role in the purine salvage pathway and in nitrogen catabolism.</text>
</comment>
<comment type="caution">
    <text evidence="7">The sequence shown here is derived from an EMBL/GenBank/DDBJ whole genome shotgun (WGS) entry which is preliminary data.</text>
</comment>
<dbReference type="InterPro" id="IPR032466">
    <property type="entry name" value="Metal_Hydrolase"/>
</dbReference>
<accession>A0ABQ2P6N2</accession>
<dbReference type="CDD" id="cd01320">
    <property type="entry name" value="ADA"/>
    <property type="match status" value="1"/>
</dbReference>
<dbReference type="PANTHER" id="PTHR43114">
    <property type="entry name" value="ADENINE DEAMINASE"/>
    <property type="match status" value="1"/>
</dbReference>
<dbReference type="EMBL" id="BMLX01000001">
    <property type="protein sequence ID" value="GGP19214.1"/>
    <property type="molecule type" value="Genomic_DNA"/>
</dbReference>
<feature type="binding site" evidence="5">
    <location>
        <position position="19"/>
    </location>
    <ligand>
        <name>Zn(2+)</name>
        <dbReference type="ChEBI" id="CHEBI:29105"/>
        <note>catalytic</note>
    </ligand>
</feature>
<comment type="catalytic activity">
    <reaction evidence="5">
        <text>adenine + H2O + H(+) = hypoxanthine + NH4(+)</text>
        <dbReference type="Rhea" id="RHEA:23688"/>
        <dbReference type="ChEBI" id="CHEBI:15377"/>
        <dbReference type="ChEBI" id="CHEBI:15378"/>
        <dbReference type="ChEBI" id="CHEBI:16708"/>
        <dbReference type="ChEBI" id="CHEBI:17368"/>
        <dbReference type="ChEBI" id="CHEBI:28938"/>
        <dbReference type="EC" id="3.5.4.2"/>
    </reaction>
</comment>
<evidence type="ECO:0000256" key="1">
    <source>
        <dbReference type="ARBA" id="ARBA00022723"/>
    </source>
</evidence>
<feature type="binding site" evidence="5">
    <location>
        <position position="278"/>
    </location>
    <ligand>
        <name>Zn(2+)</name>
        <dbReference type="ChEBI" id="CHEBI:29105"/>
        <note>catalytic</note>
    </ligand>
</feature>
<dbReference type="SUPFAM" id="SSF51556">
    <property type="entry name" value="Metallo-dependent hydrolases"/>
    <property type="match status" value="1"/>
</dbReference>
<evidence type="ECO:0000256" key="2">
    <source>
        <dbReference type="ARBA" id="ARBA00022801"/>
    </source>
</evidence>
<reference evidence="8" key="1">
    <citation type="journal article" date="2019" name="Int. J. Syst. Evol. Microbiol.">
        <title>The Global Catalogue of Microorganisms (GCM) 10K type strain sequencing project: providing services to taxonomists for standard genome sequencing and annotation.</title>
        <authorList>
            <consortium name="The Broad Institute Genomics Platform"/>
            <consortium name="The Broad Institute Genome Sequencing Center for Infectious Disease"/>
            <person name="Wu L."/>
            <person name="Ma J."/>
        </authorList>
    </citation>
    <scope>NUCLEOTIDE SEQUENCE [LARGE SCALE GENOMIC DNA]</scope>
    <source>
        <strain evidence="8">CGMCC 1.8859</strain>
    </source>
</reference>
<name>A0ABQ2P6N2_9NEIS</name>
<dbReference type="NCBIfam" id="TIGR01430">
    <property type="entry name" value="aden_deam"/>
    <property type="match status" value="1"/>
</dbReference>
<keyword evidence="2 5" id="KW-0378">Hydrolase</keyword>
<evidence type="ECO:0000313" key="8">
    <source>
        <dbReference type="Proteomes" id="UP000637267"/>
    </source>
</evidence>
<comment type="cofactor">
    <cofactor evidence="5">
        <name>Zn(2+)</name>
        <dbReference type="ChEBI" id="CHEBI:29105"/>
    </cofactor>
    <text evidence="5">Binds 1 zinc ion per subunit.</text>
</comment>
<feature type="binding site" evidence="5">
    <location>
        <position position="17"/>
    </location>
    <ligand>
        <name>Zn(2+)</name>
        <dbReference type="ChEBI" id="CHEBI:29105"/>
        <note>catalytic</note>
    </ligand>
</feature>
<organism evidence="7 8">
    <name type="scientific">Silvimonas iriomotensis</name>
    <dbReference type="NCBI Taxonomy" id="449662"/>
    <lineage>
        <taxon>Bacteria</taxon>
        <taxon>Pseudomonadati</taxon>
        <taxon>Pseudomonadota</taxon>
        <taxon>Betaproteobacteria</taxon>
        <taxon>Neisseriales</taxon>
        <taxon>Chitinibacteraceae</taxon>
        <taxon>Silvimonas</taxon>
    </lineage>
</organism>
<feature type="active site" description="Proton donor" evidence="5">
    <location>
        <position position="200"/>
    </location>
</feature>
<proteinExistence type="inferred from homology"/>
<keyword evidence="1 5" id="KW-0479">Metal-binding</keyword>
<dbReference type="InterPro" id="IPR001365">
    <property type="entry name" value="A_deaminase_dom"/>
</dbReference>
<evidence type="ECO:0000313" key="7">
    <source>
        <dbReference type="EMBL" id="GGP19214.1"/>
    </source>
</evidence>
<evidence type="ECO:0000256" key="5">
    <source>
        <dbReference type="HAMAP-Rule" id="MF_01962"/>
    </source>
</evidence>
<protein>
    <recommendedName>
        <fullName evidence="5">Adenine deaminase</fullName>
        <shortName evidence="5">ADE</shortName>
        <ecNumber evidence="5">3.5.4.2</ecNumber>
    </recommendedName>
    <alternativeName>
        <fullName evidence="5">Adenine aminohydrolase</fullName>
        <shortName evidence="5">AAH</shortName>
    </alternativeName>
</protein>
<feature type="domain" description="Adenosine deaminase" evidence="6">
    <location>
        <begin position="12"/>
        <end position="332"/>
    </location>
</feature>
<feature type="binding site" evidence="5">
    <location>
        <position position="197"/>
    </location>
    <ligand>
        <name>Zn(2+)</name>
        <dbReference type="ChEBI" id="CHEBI:29105"/>
        <note>catalytic</note>
    </ligand>
</feature>
<evidence type="ECO:0000259" key="6">
    <source>
        <dbReference type="Pfam" id="PF00962"/>
    </source>
</evidence>
<comment type="similarity">
    <text evidence="5">Belongs to the metallo-dependent hydrolases superfamily. Adenosine and AMP deaminases family. Adenine deaminase type 2 subfamily.</text>
</comment>